<dbReference type="SUPFAM" id="SSF46689">
    <property type="entry name" value="Homeodomain-like"/>
    <property type="match status" value="1"/>
</dbReference>
<evidence type="ECO:0000256" key="1">
    <source>
        <dbReference type="ARBA" id="ARBA00023015"/>
    </source>
</evidence>
<feature type="DNA-binding region" description="H-T-H motif" evidence="4">
    <location>
        <begin position="39"/>
        <end position="58"/>
    </location>
</feature>
<dbReference type="InterPro" id="IPR036271">
    <property type="entry name" value="Tet_transcr_reg_TetR-rel_C_sf"/>
</dbReference>
<keyword evidence="1" id="KW-0805">Transcription regulation</keyword>
<sequence length="217" mass="24827">MNPQDRWKQERLDGKLKRKNNIIQAAEKVFAAKGFENTTMQDIADEENIGIATVFRYFPKKEKLIVAVAITVVEKYIPVFESFASMNGTCIEKLEAMFDFFTSEIQYEKLENTQLLEVFKSYASLQSEPLEDIKAYNTSQAKISSILAAIIEEGKQDGSIRTDISVHDVLTTITNTFGLFSRKLLLYERIPLLKGDLSADKQLTILKHIFLDYLQPR</sequence>
<reference evidence="7" key="2">
    <citation type="submission" date="2014-05" db="EMBL/GenBank/DDBJ databases">
        <title>Draft genome sequence of Virgibacillus massiliensis Vm-5.</title>
        <authorList>
            <person name="Khelaifia S."/>
            <person name="Croce O."/>
            <person name="Lagier J.C."/>
            <person name="Raoult D."/>
        </authorList>
    </citation>
    <scope>NUCLEOTIDE SEQUENCE [LARGE SCALE GENOMIC DNA]</scope>
    <source>
        <strain evidence="7">Vm-5</strain>
    </source>
</reference>
<dbReference type="GO" id="GO:0000976">
    <property type="term" value="F:transcription cis-regulatory region binding"/>
    <property type="evidence" value="ECO:0007669"/>
    <property type="project" value="TreeGrafter"/>
</dbReference>
<dbReference type="InterPro" id="IPR050109">
    <property type="entry name" value="HTH-type_TetR-like_transc_reg"/>
</dbReference>
<comment type="caution">
    <text evidence="6">The sequence shown here is derived from an EMBL/GenBank/DDBJ whole genome shotgun (WGS) entry which is preliminary data.</text>
</comment>
<accession>A0A024QCS8</accession>
<dbReference type="STRING" id="1462526.BN990_02670"/>
<organism evidence="6 7">
    <name type="scientific">Virgibacillus massiliensis</name>
    <dbReference type="NCBI Taxonomy" id="1462526"/>
    <lineage>
        <taxon>Bacteria</taxon>
        <taxon>Bacillati</taxon>
        <taxon>Bacillota</taxon>
        <taxon>Bacilli</taxon>
        <taxon>Bacillales</taxon>
        <taxon>Bacillaceae</taxon>
        <taxon>Virgibacillus</taxon>
    </lineage>
</organism>
<evidence type="ECO:0000256" key="4">
    <source>
        <dbReference type="PROSITE-ProRule" id="PRU00335"/>
    </source>
</evidence>
<feature type="domain" description="HTH tetR-type" evidence="5">
    <location>
        <begin position="16"/>
        <end position="76"/>
    </location>
</feature>
<dbReference type="Proteomes" id="UP000028875">
    <property type="component" value="Unassembled WGS sequence"/>
</dbReference>
<keyword evidence="2 4" id="KW-0238">DNA-binding</keyword>
<dbReference type="EMBL" id="CCDP010000001">
    <property type="protein sequence ID" value="CDQ40348.1"/>
    <property type="molecule type" value="Genomic_DNA"/>
</dbReference>
<dbReference type="PROSITE" id="PS01081">
    <property type="entry name" value="HTH_TETR_1"/>
    <property type="match status" value="1"/>
</dbReference>
<dbReference type="GO" id="GO:0003700">
    <property type="term" value="F:DNA-binding transcription factor activity"/>
    <property type="evidence" value="ECO:0007669"/>
    <property type="project" value="TreeGrafter"/>
</dbReference>
<gene>
    <name evidence="6" type="primary">kstR2_4</name>
    <name evidence="6" type="ORF">BN990_02670</name>
</gene>
<evidence type="ECO:0000256" key="3">
    <source>
        <dbReference type="ARBA" id="ARBA00023163"/>
    </source>
</evidence>
<reference evidence="6 7" key="1">
    <citation type="submission" date="2014-03" db="EMBL/GenBank/DDBJ databases">
        <authorList>
            <person name="Urmite Genomes U."/>
        </authorList>
    </citation>
    <scope>NUCLEOTIDE SEQUENCE [LARGE SCALE GENOMIC DNA]</scope>
    <source>
        <strain evidence="6 7">Vm-5</strain>
    </source>
</reference>
<dbReference type="InterPro" id="IPR001647">
    <property type="entry name" value="HTH_TetR"/>
</dbReference>
<proteinExistence type="predicted"/>
<dbReference type="PRINTS" id="PR00455">
    <property type="entry name" value="HTHTETR"/>
</dbReference>
<dbReference type="InterPro" id="IPR023772">
    <property type="entry name" value="DNA-bd_HTH_TetR-type_CS"/>
</dbReference>
<dbReference type="OrthoDB" id="2388018at2"/>
<dbReference type="Gene3D" id="1.10.357.10">
    <property type="entry name" value="Tetracycline Repressor, domain 2"/>
    <property type="match status" value="1"/>
</dbReference>
<keyword evidence="7" id="KW-1185">Reference proteome</keyword>
<dbReference type="RefSeq" id="WP_021291811.1">
    <property type="nucleotide sequence ID" value="NZ_BNER01000004.1"/>
</dbReference>
<name>A0A024QCS8_9BACI</name>
<evidence type="ECO:0000256" key="2">
    <source>
        <dbReference type="ARBA" id="ARBA00023125"/>
    </source>
</evidence>
<dbReference type="Pfam" id="PF00440">
    <property type="entry name" value="TetR_N"/>
    <property type="match status" value="1"/>
</dbReference>
<dbReference type="PANTHER" id="PTHR30055">
    <property type="entry name" value="HTH-TYPE TRANSCRIPTIONAL REGULATOR RUTR"/>
    <property type="match status" value="1"/>
</dbReference>
<keyword evidence="3" id="KW-0804">Transcription</keyword>
<dbReference type="InterPro" id="IPR009057">
    <property type="entry name" value="Homeodomain-like_sf"/>
</dbReference>
<dbReference type="PANTHER" id="PTHR30055:SF234">
    <property type="entry name" value="HTH-TYPE TRANSCRIPTIONAL REGULATOR BETI"/>
    <property type="match status" value="1"/>
</dbReference>
<dbReference type="AlphaFoldDB" id="A0A024QCS8"/>
<protein>
    <submittedName>
        <fullName evidence="6">HTH-type transcriptional repressor KstR2</fullName>
    </submittedName>
</protein>
<dbReference type="eggNOG" id="COG1309">
    <property type="taxonomic scope" value="Bacteria"/>
</dbReference>
<evidence type="ECO:0000259" key="5">
    <source>
        <dbReference type="PROSITE" id="PS50977"/>
    </source>
</evidence>
<evidence type="ECO:0000313" key="7">
    <source>
        <dbReference type="Proteomes" id="UP000028875"/>
    </source>
</evidence>
<dbReference type="SUPFAM" id="SSF48498">
    <property type="entry name" value="Tetracyclin repressor-like, C-terminal domain"/>
    <property type="match status" value="1"/>
</dbReference>
<dbReference type="PROSITE" id="PS50977">
    <property type="entry name" value="HTH_TETR_2"/>
    <property type="match status" value="1"/>
</dbReference>
<evidence type="ECO:0000313" key="6">
    <source>
        <dbReference type="EMBL" id="CDQ40348.1"/>
    </source>
</evidence>